<evidence type="ECO:0000256" key="3">
    <source>
        <dbReference type="PROSITE-ProRule" id="PRU00176"/>
    </source>
</evidence>
<comment type="caution">
    <text evidence="6">The sequence shown here is derived from an EMBL/GenBank/DDBJ whole genome shotgun (WGS) entry which is preliminary data.</text>
</comment>
<feature type="compositionally biased region" description="Basic and acidic residues" evidence="4">
    <location>
        <begin position="308"/>
        <end position="321"/>
    </location>
</feature>
<dbReference type="Proteomes" id="UP001620645">
    <property type="component" value="Unassembled WGS sequence"/>
</dbReference>
<dbReference type="InterPro" id="IPR000504">
    <property type="entry name" value="RRM_dom"/>
</dbReference>
<evidence type="ECO:0000256" key="1">
    <source>
        <dbReference type="ARBA" id="ARBA00022737"/>
    </source>
</evidence>
<feature type="region of interest" description="Disordered" evidence="4">
    <location>
        <begin position="281"/>
        <end position="360"/>
    </location>
</feature>
<organism evidence="6 7">
    <name type="scientific">Heterodera schachtii</name>
    <name type="common">Sugarbeet cyst nematode worm</name>
    <name type="synonym">Tylenchus schachtii</name>
    <dbReference type="NCBI Taxonomy" id="97005"/>
    <lineage>
        <taxon>Eukaryota</taxon>
        <taxon>Metazoa</taxon>
        <taxon>Ecdysozoa</taxon>
        <taxon>Nematoda</taxon>
        <taxon>Chromadorea</taxon>
        <taxon>Rhabditida</taxon>
        <taxon>Tylenchina</taxon>
        <taxon>Tylenchomorpha</taxon>
        <taxon>Tylenchoidea</taxon>
        <taxon>Heteroderidae</taxon>
        <taxon>Heteroderinae</taxon>
        <taxon>Heterodera</taxon>
    </lineage>
</organism>
<dbReference type="InterPro" id="IPR035979">
    <property type="entry name" value="RBD_domain_sf"/>
</dbReference>
<feature type="domain" description="RRM" evidence="5">
    <location>
        <begin position="192"/>
        <end position="255"/>
    </location>
</feature>
<dbReference type="Pfam" id="PF00076">
    <property type="entry name" value="RRM_1"/>
    <property type="match status" value="2"/>
</dbReference>
<feature type="compositionally biased region" description="Basic residues" evidence="4">
    <location>
        <begin position="285"/>
        <end position="296"/>
    </location>
</feature>
<dbReference type="Gene3D" id="3.30.70.330">
    <property type="match status" value="2"/>
</dbReference>
<dbReference type="PROSITE" id="PS50102">
    <property type="entry name" value="RRM"/>
    <property type="match status" value="2"/>
</dbReference>
<evidence type="ECO:0000256" key="4">
    <source>
        <dbReference type="SAM" id="MobiDB-lite"/>
    </source>
</evidence>
<proteinExistence type="predicted"/>
<dbReference type="AlphaFoldDB" id="A0ABD2KFU9"/>
<dbReference type="SMART" id="SM00360">
    <property type="entry name" value="RRM"/>
    <property type="match status" value="2"/>
</dbReference>
<evidence type="ECO:0000256" key="2">
    <source>
        <dbReference type="ARBA" id="ARBA00022884"/>
    </source>
</evidence>
<dbReference type="GO" id="GO:0003723">
    <property type="term" value="F:RNA binding"/>
    <property type="evidence" value="ECO:0007669"/>
    <property type="project" value="UniProtKB-UniRule"/>
</dbReference>
<dbReference type="EMBL" id="JBICCN010000026">
    <property type="protein sequence ID" value="KAL3101807.1"/>
    <property type="molecule type" value="Genomic_DNA"/>
</dbReference>
<protein>
    <recommendedName>
        <fullName evidence="5">RRM domain-containing protein</fullName>
    </recommendedName>
</protein>
<evidence type="ECO:0000313" key="7">
    <source>
        <dbReference type="Proteomes" id="UP001620645"/>
    </source>
</evidence>
<evidence type="ECO:0000313" key="6">
    <source>
        <dbReference type="EMBL" id="KAL3101807.1"/>
    </source>
</evidence>
<dbReference type="PANTHER" id="PTHR24012">
    <property type="entry name" value="RNA BINDING PROTEIN"/>
    <property type="match status" value="1"/>
</dbReference>
<sequence>MKSPNSFSATPSSSRSSVGDEHERCSVFVGHVPLEMNEFRLGTIFSRSIGHVRKVTILRDFHTGRSRECAFIRFDSEDFAKKAMKIRYVFVTFYDPITDHQLIVNSYDAKLAKRKAEEQNLKKGAKRTNDVWQSPPNFVQVDDISSTVEMSGNEDKVPEKPLRRNSMDDEAKEMAMREHLEEIESRTSADNRSIFVGRFMQDLTEWHIDKYFSTYGTITSVRTYATAFRVDFAHKRMAAVAIRSMNGREYGETGKMFICDWWSWTVEERRKATNVGGWATEWVGKKRRPSKKRKSLSKSPLRQKGARKSAEREGKRSKPSEGEAIFLPMTKKHLPPAPFEYLSTSESENEMENCEQTEASKLAQKFSSRKDLSPSERMAAILKLISSKSDEKE</sequence>
<evidence type="ECO:0000259" key="5">
    <source>
        <dbReference type="PROSITE" id="PS50102"/>
    </source>
</evidence>
<accession>A0ABD2KFU9</accession>
<gene>
    <name evidence="6" type="ORF">niasHS_003216</name>
</gene>
<keyword evidence="7" id="KW-1185">Reference proteome</keyword>
<name>A0ABD2KFU9_HETSC</name>
<dbReference type="SUPFAM" id="SSF54928">
    <property type="entry name" value="RNA-binding domain, RBD"/>
    <property type="match status" value="2"/>
</dbReference>
<keyword evidence="1" id="KW-0677">Repeat</keyword>
<dbReference type="InterPro" id="IPR012677">
    <property type="entry name" value="Nucleotide-bd_a/b_plait_sf"/>
</dbReference>
<reference evidence="6 7" key="1">
    <citation type="submission" date="2024-10" db="EMBL/GenBank/DDBJ databases">
        <authorList>
            <person name="Kim D."/>
        </authorList>
    </citation>
    <scope>NUCLEOTIDE SEQUENCE [LARGE SCALE GENOMIC DNA]</scope>
    <source>
        <strain evidence="6">Taebaek</strain>
    </source>
</reference>
<feature type="domain" description="RRM" evidence="5">
    <location>
        <begin position="25"/>
        <end position="116"/>
    </location>
</feature>
<keyword evidence="2 3" id="KW-0694">RNA-binding</keyword>